<sequence>MGCHYVYRVDNRRGGYKMVRSVGRFRNNEIFGVAYEFVEPLRIVGVEDNLLQP</sequence>
<evidence type="ECO:0000313" key="2">
    <source>
        <dbReference type="Proteomes" id="UP000294576"/>
    </source>
</evidence>
<name>A0A4R3Q764_RHISU</name>
<accession>A0A4R3Q764</accession>
<proteinExistence type="predicted"/>
<dbReference type="EMBL" id="SMBH01000004">
    <property type="protein sequence ID" value="TCU17128.1"/>
    <property type="molecule type" value="Genomic_DNA"/>
</dbReference>
<organism evidence="1 2">
    <name type="scientific">Rhizobium sullae</name>
    <name type="common">Rhizobium hedysari</name>
    <dbReference type="NCBI Taxonomy" id="50338"/>
    <lineage>
        <taxon>Bacteria</taxon>
        <taxon>Pseudomonadati</taxon>
        <taxon>Pseudomonadota</taxon>
        <taxon>Alphaproteobacteria</taxon>
        <taxon>Hyphomicrobiales</taxon>
        <taxon>Rhizobiaceae</taxon>
        <taxon>Rhizobium/Agrobacterium group</taxon>
        <taxon>Rhizobium</taxon>
    </lineage>
</organism>
<reference evidence="1 2" key="1">
    <citation type="submission" date="2019-03" db="EMBL/GenBank/DDBJ databases">
        <title>Genomic Encyclopedia of Type Strains, Phase IV (KMG-V): Genome sequencing to study the core and pangenomes of soil and plant-associated prokaryotes.</title>
        <authorList>
            <person name="Whitman W."/>
        </authorList>
    </citation>
    <scope>NUCLEOTIDE SEQUENCE [LARGE SCALE GENOMIC DNA]</scope>
    <source>
        <strain evidence="1 2">Hc14</strain>
    </source>
</reference>
<gene>
    <name evidence="1" type="ORF">EV132_104151</name>
</gene>
<comment type="caution">
    <text evidence="1">The sequence shown here is derived from an EMBL/GenBank/DDBJ whole genome shotgun (WGS) entry which is preliminary data.</text>
</comment>
<dbReference type="Proteomes" id="UP000294576">
    <property type="component" value="Unassembled WGS sequence"/>
</dbReference>
<protein>
    <submittedName>
        <fullName evidence="1">Uncharacterized protein</fullName>
    </submittedName>
</protein>
<evidence type="ECO:0000313" key="1">
    <source>
        <dbReference type="EMBL" id="TCU17128.1"/>
    </source>
</evidence>
<dbReference type="AlphaFoldDB" id="A0A4R3Q764"/>